<name>A0ABD5CIC9_9BURK</name>
<evidence type="ECO:0000313" key="1">
    <source>
        <dbReference type="EMBL" id="MDR6204823.1"/>
    </source>
</evidence>
<dbReference type="Pfam" id="PF11925">
    <property type="entry name" value="DUF3443"/>
    <property type="match status" value="1"/>
</dbReference>
<reference evidence="1 2" key="1">
    <citation type="submission" date="2023-08" db="EMBL/GenBank/DDBJ databases">
        <title>Genome sequencing of plant associated microbes to promote plant fitness in Sorghum bicolor and Oryza sativa.</title>
        <authorList>
            <person name="Coleman-Derr D."/>
        </authorList>
    </citation>
    <scope>NUCLEOTIDE SEQUENCE [LARGE SCALE GENOMIC DNA]</scope>
    <source>
        <strain evidence="1 2">SLBN-33</strain>
    </source>
</reference>
<dbReference type="Proteomes" id="UP001245184">
    <property type="component" value="Unassembled WGS sequence"/>
</dbReference>
<dbReference type="AlphaFoldDB" id="A0ABD5CIC9"/>
<gene>
    <name evidence="1" type="ORF">QF025_003543</name>
</gene>
<sequence length="99" mass="10179">MLPVCASPNNAYYCPSSTQQLSAMIEGANGATSAVNFSVANANAVAQTYAGDSALPLLAGPAFVTSSIFDWGLPFFYGNVYAAIEQQATPSGVGPYVAY</sequence>
<dbReference type="EMBL" id="JAVIZN010000002">
    <property type="protein sequence ID" value="MDR6204823.1"/>
    <property type="molecule type" value="Genomic_DNA"/>
</dbReference>
<dbReference type="InterPro" id="IPR021847">
    <property type="entry name" value="DUF3443"/>
</dbReference>
<proteinExistence type="predicted"/>
<evidence type="ECO:0000313" key="2">
    <source>
        <dbReference type="Proteomes" id="UP001245184"/>
    </source>
</evidence>
<comment type="caution">
    <text evidence="1">The sequence shown here is derived from an EMBL/GenBank/DDBJ whole genome shotgun (WGS) entry which is preliminary data.</text>
</comment>
<protein>
    <recommendedName>
        <fullName evidence="3">Lipoprotein</fullName>
    </recommendedName>
</protein>
<evidence type="ECO:0008006" key="3">
    <source>
        <dbReference type="Google" id="ProtNLM"/>
    </source>
</evidence>
<organism evidence="1 2">
    <name type="scientific">Paraburkholderia graminis</name>
    <dbReference type="NCBI Taxonomy" id="60548"/>
    <lineage>
        <taxon>Bacteria</taxon>
        <taxon>Pseudomonadati</taxon>
        <taxon>Pseudomonadota</taxon>
        <taxon>Betaproteobacteria</taxon>
        <taxon>Burkholderiales</taxon>
        <taxon>Burkholderiaceae</taxon>
        <taxon>Paraburkholderia</taxon>
    </lineage>
</organism>
<accession>A0ABD5CIC9</accession>